<feature type="transmembrane region" description="Helical" evidence="1">
    <location>
        <begin position="20"/>
        <end position="46"/>
    </location>
</feature>
<name>A0ABR8BT22_APHFL</name>
<keyword evidence="1" id="KW-1133">Transmembrane helix</keyword>
<reference evidence="2 3" key="1">
    <citation type="journal article" date="2020" name="ISME J.">
        <title>Comparative genomics reveals insights into cyanobacterial evolution and habitat adaptation.</title>
        <authorList>
            <person name="Chen M.Y."/>
            <person name="Teng W.K."/>
            <person name="Zhao L."/>
            <person name="Hu C.X."/>
            <person name="Zhou Y.K."/>
            <person name="Han B.P."/>
            <person name="Song L.R."/>
            <person name="Shu W.S."/>
        </authorList>
    </citation>
    <scope>NUCLEOTIDE SEQUENCE [LARGE SCALE GENOMIC DNA]</scope>
    <source>
        <strain evidence="2 3">FACHB-1040</strain>
    </source>
</reference>
<evidence type="ECO:0000313" key="3">
    <source>
        <dbReference type="Proteomes" id="UP000606721"/>
    </source>
</evidence>
<evidence type="ECO:0000256" key="1">
    <source>
        <dbReference type="SAM" id="Phobius"/>
    </source>
</evidence>
<keyword evidence="1" id="KW-0472">Membrane</keyword>
<keyword evidence="3" id="KW-1185">Reference proteome</keyword>
<gene>
    <name evidence="2" type="ORF">H6F99_02240</name>
</gene>
<comment type="caution">
    <text evidence="2">The sequence shown here is derived from an EMBL/GenBank/DDBJ whole genome shotgun (WGS) entry which is preliminary data.</text>
</comment>
<accession>A0ABR8BT22</accession>
<dbReference type="Proteomes" id="UP000606721">
    <property type="component" value="Unassembled WGS sequence"/>
</dbReference>
<sequence length="68" mass="7548">MYEVIANVQAKLESQKCQFWNLLAVGTGTFRVLLPLIVVFLTSFGFEATTNNKDFPVSSCGREVFTGL</sequence>
<dbReference type="RefSeq" id="WP_190382131.1">
    <property type="nucleotide sequence ID" value="NZ_JACJQT010000004.1"/>
</dbReference>
<organism evidence="2 3">
    <name type="scientific">Aphanizomenon flos-aquae FACHB-1040</name>
    <dbReference type="NCBI Taxonomy" id="2692887"/>
    <lineage>
        <taxon>Bacteria</taxon>
        <taxon>Bacillati</taxon>
        <taxon>Cyanobacteriota</taxon>
        <taxon>Cyanophyceae</taxon>
        <taxon>Nostocales</taxon>
        <taxon>Aphanizomenonaceae</taxon>
        <taxon>Aphanizomenon</taxon>
    </lineage>
</organism>
<protein>
    <submittedName>
        <fullName evidence="2">Uncharacterized protein</fullName>
    </submittedName>
</protein>
<keyword evidence="1" id="KW-0812">Transmembrane</keyword>
<evidence type="ECO:0000313" key="2">
    <source>
        <dbReference type="EMBL" id="MBD2277180.1"/>
    </source>
</evidence>
<dbReference type="EMBL" id="JACJQT010000004">
    <property type="protein sequence ID" value="MBD2277180.1"/>
    <property type="molecule type" value="Genomic_DNA"/>
</dbReference>
<proteinExistence type="predicted"/>